<protein>
    <submittedName>
        <fullName evidence="1">SFRICE_004770</fullName>
    </submittedName>
</protein>
<evidence type="ECO:0000313" key="1">
    <source>
        <dbReference type="EMBL" id="SOQ43612.1"/>
    </source>
</evidence>
<name>A0A2H1VT10_SPOFR</name>
<gene>
    <name evidence="1" type="ORF">SFRICE_004770</name>
</gene>
<sequence length="143" mass="15821">MHGMCMYMTASLTESLQERLLGKGLRVRFPGWIFSHGVWKCARYMAIGSPPITWDLQNKLGENHPMTSPALRETGGNDCLVRRVVAIVTAGQEVSGSISTWAKYYRVFLVFRKFLSGSAESGIVPILCAVKCISAYPFGDKKA</sequence>
<proteinExistence type="predicted"/>
<accession>A0A2H1VT10</accession>
<dbReference type="AlphaFoldDB" id="A0A2H1VT10"/>
<dbReference type="EMBL" id="ODYU01004098">
    <property type="protein sequence ID" value="SOQ43612.1"/>
    <property type="molecule type" value="Genomic_DNA"/>
</dbReference>
<organism evidence="1">
    <name type="scientific">Spodoptera frugiperda</name>
    <name type="common">Fall armyworm</name>
    <dbReference type="NCBI Taxonomy" id="7108"/>
    <lineage>
        <taxon>Eukaryota</taxon>
        <taxon>Metazoa</taxon>
        <taxon>Ecdysozoa</taxon>
        <taxon>Arthropoda</taxon>
        <taxon>Hexapoda</taxon>
        <taxon>Insecta</taxon>
        <taxon>Pterygota</taxon>
        <taxon>Neoptera</taxon>
        <taxon>Endopterygota</taxon>
        <taxon>Lepidoptera</taxon>
        <taxon>Glossata</taxon>
        <taxon>Ditrysia</taxon>
        <taxon>Noctuoidea</taxon>
        <taxon>Noctuidae</taxon>
        <taxon>Amphipyrinae</taxon>
        <taxon>Spodoptera</taxon>
    </lineage>
</organism>
<reference evidence="1" key="1">
    <citation type="submission" date="2016-07" db="EMBL/GenBank/DDBJ databases">
        <authorList>
            <person name="Bretaudeau A."/>
        </authorList>
    </citation>
    <scope>NUCLEOTIDE SEQUENCE</scope>
    <source>
        <strain evidence="1">Rice</strain>
        <tissue evidence="1">Whole body</tissue>
    </source>
</reference>